<feature type="signal peptide" evidence="1">
    <location>
        <begin position="1"/>
        <end position="21"/>
    </location>
</feature>
<dbReference type="EMBL" id="BSOH01000007">
    <property type="protein sequence ID" value="GLR16780.1"/>
    <property type="molecule type" value="Genomic_DNA"/>
</dbReference>
<keyword evidence="1" id="KW-0732">Signal</keyword>
<dbReference type="RefSeq" id="WP_235291033.1">
    <property type="nucleotide sequence ID" value="NZ_BSOH01000007.1"/>
</dbReference>
<evidence type="ECO:0000256" key="1">
    <source>
        <dbReference type="SAM" id="SignalP"/>
    </source>
</evidence>
<organism evidence="3 4">
    <name type="scientific">Portibacter lacus</name>
    <dbReference type="NCBI Taxonomy" id="1099794"/>
    <lineage>
        <taxon>Bacteria</taxon>
        <taxon>Pseudomonadati</taxon>
        <taxon>Bacteroidota</taxon>
        <taxon>Saprospiria</taxon>
        <taxon>Saprospirales</taxon>
        <taxon>Haliscomenobacteraceae</taxon>
        <taxon>Portibacter</taxon>
    </lineage>
</organism>
<gene>
    <name evidence="3" type="ORF">GCM10007940_13950</name>
</gene>
<dbReference type="InterPro" id="IPR024079">
    <property type="entry name" value="MetalloPept_cat_dom_sf"/>
</dbReference>
<protein>
    <recommendedName>
        <fullName evidence="2">Secretion system C-terminal sorting domain-containing protein</fullName>
    </recommendedName>
</protein>
<dbReference type="NCBIfam" id="TIGR04183">
    <property type="entry name" value="Por_Secre_tail"/>
    <property type="match status" value="1"/>
</dbReference>
<evidence type="ECO:0000313" key="4">
    <source>
        <dbReference type="Proteomes" id="UP001156666"/>
    </source>
</evidence>
<accession>A0AA37SND0</accession>
<dbReference type="AlphaFoldDB" id="A0AA37SND0"/>
<comment type="caution">
    <text evidence="3">The sequence shown here is derived from an EMBL/GenBank/DDBJ whole genome shotgun (WGS) entry which is preliminary data.</text>
</comment>
<feature type="chain" id="PRO_5041307163" description="Secretion system C-terminal sorting domain-containing protein" evidence="1">
    <location>
        <begin position="22"/>
        <end position="462"/>
    </location>
</feature>
<dbReference type="InterPro" id="IPR026444">
    <property type="entry name" value="Secre_tail"/>
</dbReference>
<evidence type="ECO:0000313" key="3">
    <source>
        <dbReference type="EMBL" id="GLR16780.1"/>
    </source>
</evidence>
<dbReference type="InterPro" id="IPR019026">
    <property type="entry name" value="Peptidase_M64_IgA"/>
</dbReference>
<dbReference type="GO" id="GO:0008237">
    <property type="term" value="F:metallopeptidase activity"/>
    <property type="evidence" value="ECO:0007669"/>
    <property type="project" value="InterPro"/>
</dbReference>
<dbReference type="Gene3D" id="3.40.390.10">
    <property type="entry name" value="Collagenase (Catalytic Domain)"/>
    <property type="match status" value="1"/>
</dbReference>
<reference evidence="3" key="2">
    <citation type="submission" date="2023-01" db="EMBL/GenBank/DDBJ databases">
        <title>Draft genome sequence of Portibacter lacus strain NBRC 108769.</title>
        <authorList>
            <person name="Sun Q."/>
            <person name="Mori K."/>
        </authorList>
    </citation>
    <scope>NUCLEOTIDE SEQUENCE</scope>
    <source>
        <strain evidence="3">NBRC 108769</strain>
    </source>
</reference>
<dbReference type="Proteomes" id="UP001156666">
    <property type="component" value="Unassembled WGS sequence"/>
</dbReference>
<dbReference type="Pfam" id="PF09471">
    <property type="entry name" value="Peptidase_M64"/>
    <property type="match status" value="1"/>
</dbReference>
<proteinExistence type="predicted"/>
<sequence>MKNIFTLLLIICCFYSINAQVFDVDTILYNGDSDKHINFVILSDGYQESELDKFVVDAINASNALFAKEPFENYKNYFNVFAIKVPSNESGASHPGNASDVSEPAHVIKEVDNYFGSTFDAFGIHRLLVPSNSTKIFNVLASNFPTYDQVIVLVNSNFYGGSGGVFATSSLHVSANEIVIHEIGHSFASLIDEYYAGDQYAREGINMTAITDPSQVKWKNWLDYKNVGIYQHCCSGNAENWYRPHENCLMRALGKPFCPVCIEGIIENIHIIVSPILSYFPEEQDVLGGELPLTFKVDLIKPDPNSLAVSWALNGVLLDSVEDTLMVTADDLVEGSNELLVSIEDQSPLQRIDGHEAVHLEFVLWEINNGVSGTYINTAYEKIALTVYPNPAQDYLYISNNYDLDKGITVELLDAWGSKIDFVQIKDKGSSVLDIHSLLPGTYFVRFKVNNQHIGVKKMVKL</sequence>
<name>A0AA37SND0_9BACT</name>
<reference evidence="3" key="1">
    <citation type="journal article" date="2014" name="Int. J. Syst. Evol. Microbiol.">
        <title>Complete genome sequence of Corynebacterium casei LMG S-19264T (=DSM 44701T), isolated from a smear-ripened cheese.</title>
        <authorList>
            <consortium name="US DOE Joint Genome Institute (JGI-PGF)"/>
            <person name="Walter F."/>
            <person name="Albersmeier A."/>
            <person name="Kalinowski J."/>
            <person name="Ruckert C."/>
        </authorList>
    </citation>
    <scope>NUCLEOTIDE SEQUENCE</scope>
    <source>
        <strain evidence="3">NBRC 108769</strain>
    </source>
</reference>
<keyword evidence="4" id="KW-1185">Reference proteome</keyword>
<feature type="domain" description="Secretion system C-terminal sorting" evidence="2">
    <location>
        <begin position="387"/>
        <end position="459"/>
    </location>
</feature>
<evidence type="ECO:0000259" key="2">
    <source>
        <dbReference type="Pfam" id="PF18962"/>
    </source>
</evidence>
<dbReference type="Pfam" id="PF18962">
    <property type="entry name" value="Por_Secre_tail"/>
    <property type="match status" value="1"/>
</dbReference>